<keyword evidence="2" id="KW-1185">Reference proteome</keyword>
<evidence type="ECO:0000313" key="2">
    <source>
        <dbReference type="Proteomes" id="UP000030437"/>
    </source>
</evidence>
<dbReference type="Pfam" id="PF04883">
    <property type="entry name" value="HK97-gp10_like"/>
    <property type="match status" value="1"/>
</dbReference>
<gene>
    <name evidence="1" type="ORF">CD32_01275</name>
</gene>
<comment type="caution">
    <text evidence="1">The sequence shown here is derived from an EMBL/GenBank/DDBJ whole genome shotgun (WGS) entry which is preliminary data.</text>
</comment>
<sequence length="115" mass="12983">MNNLASEITRQLQRYSSALNSDIERAAEEVADEGVQRLKAASPKRYGKYASSWTKKKVGTKWILHNSKHYQLTHLLEKGHAKVGGGRVPAVVHIKPVEEFVVDEFIRKVEEAAQQ</sequence>
<dbReference type="eggNOG" id="ENOG5032Y56">
    <property type="taxonomic scope" value="Bacteria"/>
</dbReference>
<dbReference type="RefSeq" id="WP_036150387.1">
    <property type="nucleotide sequence ID" value="NZ_AVCX01000026.1"/>
</dbReference>
<proteinExistence type="predicted"/>
<accession>A0A0A3J0P2</accession>
<dbReference type="Proteomes" id="UP000030437">
    <property type="component" value="Unassembled WGS sequence"/>
</dbReference>
<dbReference type="OrthoDB" id="1696709at2"/>
<organism evidence="1 2">
    <name type="scientific">Lysinibacillus odysseyi 34hs-1 = NBRC 100172</name>
    <dbReference type="NCBI Taxonomy" id="1220589"/>
    <lineage>
        <taxon>Bacteria</taxon>
        <taxon>Bacillati</taxon>
        <taxon>Bacillota</taxon>
        <taxon>Bacilli</taxon>
        <taxon>Bacillales</taxon>
        <taxon>Bacillaceae</taxon>
        <taxon>Lysinibacillus</taxon>
    </lineage>
</organism>
<dbReference type="STRING" id="1220589.CD32_01275"/>
<dbReference type="AlphaFoldDB" id="A0A0A3J0P2"/>
<protein>
    <recommendedName>
        <fullName evidence="3">Prophage pi2 protein 37</fullName>
    </recommendedName>
</protein>
<name>A0A0A3J0P2_9BACI</name>
<dbReference type="EMBL" id="JPVP01000037">
    <property type="protein sequence ID" value="KGR88723.1"/>
    <property type="molecule type" value="Genomic_DNA"/>
</dbReference>
<reference evidence="1 2" key="1">
    <citation type="submission" date="2014-02" db="EMBL/GenBank/DDBJ databases">
        <title>Draft genome sequence of Lysinibacillus odysseyi NBRC 100172.</title>
        <authorList>
            <person name="Zhang F."/>
            <person name="Wang G."/>
            <person name="Zhang L."/>
        </authorList>
    </citation>
    <scope>NUCLEOTIDE SEQUENCE [LARGE SCALE GENOMIC DNA]</scope>
    <source>
        <strain evidence="1 2">NBRC 100172</strain>
    </source>
</reference>
<dbReference type="InterPro" id="IPR010064">
    <property type="entry name" value="HK97-gp10_tail"/>
</dbReference>
<evidence type="ECO:0008006" key="3">
    <source>
        <dbReference type="Google" id="ProtNLM"/>
    </source>
</evidence>
<evidence type="ECO:0000313" key="1">
    <source>
        <dbReference type="EMBL" id="KGR88723.1"/>
    </source>
</evidence>